<keyword evidence="3" id="KW-0223">Dioxygenase</keyword>
<evidence type="ECO:0000256" key="2">
    <source>
        <dbReference type="ARBA" id="ARBA00022723"/>
    </source>
</evidence>
<dbReference type="Gene3D" id="2.60.120.620">
    <property type="entry name" value="q2cbj1_9rhob like domain"/>
    <property type="match status" value="1"/>
</dbReference>
<gene>
    <name evidence="8" type="ORF">DBRI00130_LOCUS15160</name>
</gene>
<sequence>MVLHISVYSNRHLLKMQKQMQTKRQTQRMLQSTTRTAFWIILLLHLQSYCISHPIPFSQCHPSMLGPPPTLSSLSLGQTLILHRLSDTHRTFTAERISNEPNAFLLRNVLTKEECRDIIQEALTSNMTTAQTRGEEENSSRRQSSVAWLSSDKSTSTSMLSLLQNDVNSILVNPQITTAEHFRIEPLQVLQYQKGGRYLTHHDGHPRFLTVIHYLNGVAGTWFPFAKVDAVDPLDFLEEGYTAAEVREQFYQTRQNVGVASSMENMNVVPGTHGIVLVERDIWVEEGSPSLEESGIVPVDAGDALVFYNYETNYEDDDKKESNDDGIRIPPREDWRALHAGLPSMKGSKWIANHWFRYGE</sequence>
<proteinExistence type="predicted"/>
<organism evidence="8">
    <name type="scientific">Ditylum brightwellii</name>
    <dbReference type="NCBI Taxonomy" id="49249"/>
    <lineage>
        <taxon>Eukaryota</taxon>
        <taxon>Sar</taxon>
        <taxon>Stramenopiles</taxon>
        <taxon>Ochrophyta</taxon>
        <taxon>Bacillariophyta</taxon>
        <taxon>Mediophyceae</taxon>
        <taxon>Lithodesmiophycidae</taxon>
        <taxon>Lithodesmiales</taxon>
        <taxon>Lithodesmiaceae</taxon>
        <taxon>Ditylum</taxon>
    </lineage>
</organism>
<evidence type="ECO:0000256" key="6">
    <source>
        <dbReference type="SAM" id="MobiDB-lite"/>
    </source>
</evidence>
<dbReference type="InterPro" id="IPR045054">
    <property type="entry name" value="P4HA-like"/>
</dbReference>
<dbReference type="PROSITE" id="PS51471">
    <property type="entry name" value="FE2OG_OXY"/>
    <property type="match status" value="1"/>
</dbReference>
<keyword evidence="2" id="KW-0479">Metal-binding</keyword>
<evidence type="ECO:0000259" key="7">
    <source>
        <dbReference type="PROSITE" id="PS51471"/>
    </source>
</evidence>
<dbReference type="GO" id="GO:0005783">
    <property type="term" value="C:endoplasmic reticulum"/>
    <property type="evidence" value="ECO:0007669"/>
    <property type="project" value="TreeGrafter"/>
</dbReference>
<name>A0A7S4V4R4_9STRA</name>
<reference evidence="8" key="1">
    <citation type="submission" date="2021-01" db="EMBL/GenBank/DDBJ databases">
        <authorList>
            <person name="Corre E."/>
            <person name="Pelletier E."/>
            <person name="Niang G."/>
            <person name="Scheremetjew M."/>
            <person name="Finn R."/>
            <person name="Kale V."/>
            <person name="Holt S."/>
            <person name="Cochrane G."/>
            <person name="Meng A."/>
            <person name="Brown T."/>
            <person name="Cohen L."/>
        </authorList>
    </citation>
    <scope>NUCLEOTIDE SEQUENCE</scope>
    <source>
        <strain evidence="8">GSO104</strain>
    </source>
</reference>
<dbReference type="GO" id="GO:0005506">
    <property type="term" value="F:iron ion binding"/>
    <property type="evidence" value="ECO:0007669"/>
    <property type="project" value="InterPro"/>
</dbReference>
<dbReference type="SMART" id="SM00702">
    <property type="entry name" value="P4Hc"/>
    <property type="match status" value="1"/>
</dbReference>
<accession>A0A7S4V4R4</accession>
<dbReference type="InterPro" id="IPR005123">
    <property type="entry name" value="Oxoglu/Fe-dep_dioxygenase_dom"/>
</dbReference>
<dbReference type="GO" id="GO:0004656">
    <property type="term" value="F:procollagen-proline 4-dioxygenase activity"/>
    <property type="evidence" value="ECO:0007669"/>
    <property type="project" value="TreeGrafter"/>
</dbReference>
<evidence type="ECO:0000256" key="4">
    <source>
        <dbReference type="ARBA" id="ARBA00023002"/>
    </source>
</evidence>
<protein>
    <recommendedName>
        <fullName evidence="7">Fe2OG dioxygenase domain-containing protein</fullName>
    </recommendedName>
</protein>
<keyword evidence="5" id="KW-0408">Iron</keyword>
<feature type="domain" description="Fe2OG dioxygenase" evidence="7">
    <location>
        <begin position="183"/>
        <end position="358"/>
    </location>
</feature>
<comment type="cofactor">
    <cofactor evidence="1">
        <name>L-ascorbate</name>
        <dbReference type="ChEBI" id="CHEBI:38290"/>
    </cofactor>
</comment>
<dbReference type="InterPro" id="IPR006620">
    <property type="entry name" value="Pro_4_hyd_alph"/>
</dbReference>
<evidence type="ECO:0000313" key="8">
    <source>
        <dbReference type="EMBL" id="CAE4607663.1"/>
    </source>
</evidence>
<dbReference type="PANTHER" id="PTHR10869">
    <property type="entry name" value="PROLYL 4-HYDROXYLASE ALPHA SUBUNIT"/>
    <property type="match status" value="1"/>
</dbReference>
<dbReference type="AlphaFoldDB" id="A0A7S4V4R4"/>
<evidence type="ECO:0000256" key="5">
    <source>
        <dbReference type="ARBA" id="ARBA00023004"/>
    </source>
</evidence>
<keyword evidence="4" id="KW-0560">Oxidoreductase</keyword>
<evidence type="ECO:0000256" key="1">
    <source>
        <dbReference type="ARBA" id="ARBA00001961"/>
    </source>
</evidence>
<dbReference type="GO" id="GO:0031418">
    <property type="term" value="F:L-ascorbic acid binding"/>
    <property type="evidence" value="ECO:0007669"/>
    <property type="project" value="InterPro"/>
</dbReference>
<dbReference type="EMBL" id="HBNS01019029">
    <property type="protein sequence ID" value="CAE4607663.1"/>
    <property type="molecule type" value="Transcribed_RNA"/>
</dbReference>
<evidence type="ECO:0000256" key="3">
    <source>
        <dbReference type="ARBA" id="ARBA00022964"/>
    </source>
</evidence>
<feature type="region of interest" description="Disordered" evidence="6">
    <location>
        <begin position="126"/>
        <end position="148"/>
    </location>
</feature>
<dbReference type="PANTHER" id="PTHR10869:SF246">
    <property type="entry name" value="TRANSMEMBRANE PROLYL 4-HYDROXYLASE"/>
    <property type="match status" value="1"/>
</dbReference>